<evidence type="ECO:0000313" key="2">
    <source>
        <dbReference type="EMBL" id="CAD9403205.1"/>
    </source>
</evidence>
<dbReference type="InterPro" id="IPR029063">
    <property type="entry name" value="SAM-dependent_MTases_sf"/>
</dbReference>
<dbReference type="AlphaFoldDB" id="A0A7S2FMM6"/>
<name>A0A7S2FMM6_9STRA</name>
<gene>
    <name evidence="2" type="ORF">FPAR1323_LOCUS5502</name>
</gene>
<dbReference type="PANTHER" id="PTHR37909">
    <property type="entry name" value="S-ADENOSYL-L-METHIONINE-DEPENDENT METHYLTRANSFERASES SUPERFAMILY PROTEIN"/>
    <property type="match status" value="1"/>
</dbReference>
<dbReference type="PANTHER" id="PTHR37909:SF1">
    <property type="entry name" value="S-ADENOSYL-L-METHIONINE-DEPENDENT METHYLTRANSFERASES SUPERFAMILY PROTEIN"/>
    <property type="match status" value="1"/>
</dbReference>
<feature type="chain" id="PRO_5030957178" description="Methyltransferase domain-containing protein" evidence="1">
    <location>
        <begin position="29"/>
        <end position="359"/>
    </location>
</feature>
<sequence length="359" mass="40087">MIPVSVDMYRLVASVLFLLITTVADSGASSDDTTPYGTTASAGATVGSARRAAAIAQFDAAAVARHWGTQLRPFKLPVEVPNPDETGTLIYTLAVDPAQDDWGMDADTLELLESHGQIQAIHDVIESRLDARKDACYEHPVWDDIPLEATNSWVAALRSTWSRSRRGDVPMLCVLTAREEFPLLLNKMNLNGPWAELGVFQGQFSAYLLRHGNTSKLHLVDMWTEVDIYDQAFANKNLERTKFPGRYELHQAMTSVAVLSFQDSYFDFIYVDATHLYKDSKADIEAYWSKLRVGGVMAGDDYFMGYVDGAQYSFGVKDAVDEFFARKNHRVQLTSRAQMGAFTGGNFVMQQWYVLKCAE</sequence>
<evidence type="ECO:0008006" key="3">
    <source>
        <dbReference type="Google" id="ProtNLM"/>
    </source>
</evidence>
<keyword evidence="1" id="KW-0732">Signal</keyword>
<accession>A0A7S2FMM6</accession>
<dbReference type="Gene3D" id="3.40.50.150">
    <property type="entry name" value="Vaccinia Virus protein VP39"/>
    <property type="match status" value="1"/>
</dbReference>
<proteinExistence type="predicted"/>
<protein>
    <recommendedName>
        <fullName evidence="3">Methyltransferase domain-containing protein</fullName>
    </recommendedName>
</protein>
<feature type="signal peptide" evidence="1">
    <location>
        <begin position="1"/>
        <end position="28"/>
    </location>
</feature>
<organism evidence="2">
    <name type="scientific">Florenciella parvula</name>
    <dbReference type="NCBI Taxonomy" id="236787"/>
    <lineage>
        <taxon>Eukaryota</taxon>
        <taxon>Sar</taxon>
        <taxon>Stramenopiles</taxon>
        <taxon>Ochrophyta</taxon>
        <taxon>Dictyochophyceae</taxon>
        <taxon>Florenciellales</taxon>
        <taxon>Florenciella</taxon>
    </lineage>
</organism>
<dbReference type="Pfam" id="PF13578">
    <property type="entry name" value="Methyltransf_24"/>
    <property type="match status" value="1"/>
</dbReference>
<reference evidence="2" key="1">
    <citation type="submission" date="2021-01" db="EMBL/GenBank/DDBJ databases">
        <authorList>
            <person name="Corre E."/>
            <person name="Pelletier E."/>
            <person name="Niang G."/>
            <person name="Scheremetjew M."/>
            <person name="Finn R."/>
            <person name="Kale V."/>
            <person name="Holt S."/>
            <person name="Cochrane G."/>
            <person name="Meng A."/>
            <person name="Brown T."/>
            <person name="Cohen L."/>
        </authorList>
    </citation>
    <scope>NUCLEOTIDE SEQUENCE</scope>
    <source>
        <strain evidence="2">RCC1693</strain>
    </source>
</reference>
<dbReference type="EMBL" id="HBGT01010132">
    <property type="protein sequence ID" value="CAD9403205.1"/>
    <property type="molecule type" value="Transcribed_RNA"/>
</dbReference>
<dbReference type="SUPFAM" id="SSF53335">
    <property type="entry name" value="S-adenosyl-L-methionine-dependent methyltransferases"/>
    <property type="match status" value="1"/>
</dbReference>
<evidence type="ECO:0000256" key="1">
    <source>
        <dbReference type="SAM" id="SignalP"/>
    </source>
</evidence>